<dbReference type="InterPro" id="IPR016181">
    <property type="entry name" value="Acyl_CoA_acyltransferase"/>
</dbReference>
<dbReference type="SUPFAM" id="SSF55729">
    <property type="entry name" value="Acyl-CoA N-acyltransferases (Nat)"/>
    <property type="match status" value="1"/>
</dbReference>
<accession>A0A1U6GXW6</accession>
<evidence type="ECO:0000259" key="1">
    <source>
        <dbReference type="PROSITE" id="PS51186"/>
    </source>
</evidence>
<evidence type="ECO:0000313" key="3">
    <source>
        <dbReference type="Proteomes" id="UP000190989"/>
    </source>
</evidence>
<dbReference type="PROSITE" id="PS51186">
    <property type="entry name" value="GNAT"/>
    <property type="match status" value="1"/>
</dbReference>
<dbReference type="Gene3D" id="3.40.630.30">
    <property type="match status" value="1"/>
</dbReference>
<proteinExistence type="predicted"/>
<dbReference type="EMBL" id="FVZE01000001">
    <property type="protein sequence ID" value="SLJ88327.1"/>
    <property type="molecule type" value="Genomic_DNA"/>
</dbReference>
<reference evidence="3" key="1">
    <citation type="submission" date="2017-02" db="EMBL/GenBank/DDBJ databases">
        <authorList>
            <person name="Varghese N."/>
            <person name="Submissions S."/>
        </authorList>
    </citation>
    <scope>NUCLEOTIDE SEQUENCE [LARGE SCALE GENOMIC DNA]</scope>
    <source>
        <strain evidence="3">SM117</strain>
    </source>
</reference>
<dbReference type="InterPro" id="IPR000182">
    <property type="entry name" value="GNAT_dom"/>
</dbReference>
<dbReference type="Pfam" id="PF00583">
    <property type="entry name" value="Acetyltransf_1"/>
    <property type="match status" value="1"/>
</dbReference>
<keyword evidence="3" id="KW-1185">Reference proteome</keyword>
<protein>
    <submittedName>
        <fullName evidence="2">Acetyltransferase</fullName>
    </submittedName>
</protein>
<dbReference type="AlphaFoldDB" id="A0A1U6GXW6"/>
<evidence type="ECO:0000313" key="2">
    <source>
        <dbReference type="EMBL" id="SLJ88327.1"/>
    </source>
</evidence>
<dbReference type="Proteomes" id="UP000190989">
    <property type="component" value="Unassembled WGS sequence"/>
</dbReference>
<organism evidence="2 3">
    <name type="scientific">Novosphingobium mathurense</name>
    <dbReference type="NCBI Taxonomy" id="428990"/>
    <lineage>
        <taxon>Bacteria</taxon>
        <taxon>Pseudomonadati</taxon>
        <taxon>Pseudomonadota</taxon>
        <taxon>Alphaproteobacteria</taxon>
        <taxon>Sphingomonadales</taxon>
        <taxon>Sphingomonadaceae</taxon>
        <taxon>Novosphingobium</taxon>
    </lineage>
</organism>
<feature type="domain" description="N-acetyltransferase" evidence="1">
    <location>
        <begin position="17"/>
        <end position="171"/>
    </location>
</feature>
<name>A0A1U6GXW6_9SPHN</name>
<gene>
    <name evidence="2" type="ORF">SAMN06295987_101784</name>
</gene>
<sequence>MSLHDCVKLETRSGIELEVRPVTEADEAELAAFFERVTDEDRRFRFMSGARQIGREQLEPLVHPDHFRTESWIACNLASGQIVASGLMACDGPLDTAEIAISVCASHRGKGIGWAMLDFLADQAAARGCRRAISIEDRANHAAIELEREKGFVPEPFNGDPSLIILSKTFR</sequence>
<keyword evidence="2" id="KW-0808">Transferase</keyword>
<dbReference type="RefSeq" id="WP_079729502.1">
    <property type="nucleotide sequence ID" value="NZ_FVZE01000001.1"/>
</dbReference>
<dbReference type="CDD" id="cd04301">
    <property type="entry name" value="NAT_SF"/>
    <property type="match status" value="1"/>
</dbReference>
<dbReference type="STRING" id="428990.SAMN06295987_101784"/>
<dbReference type="GO" id="GO:0016747">
    <property type="term" value="F:acyltransferase activity, transferring groups other than amino-acyl groups"/>
    <property type="evidence" value="ECO:0007669"/>
    <property type="project" value="InterPro"/>
</dbReference>